<reference evidence="1 2" key="1">
    <citation type="submission" date="2024-09" db="EMBL/GenBank/DDBJ databases">
        <title>The Natural Products Discovery Center: Release of the First 8490 Sequenced Strains for Exploring Actinobacteria Biosynthetic Diversity.</title>
        <authorList>
            <person name="Kalkreuter E."/>
            <person name="Kautsar S.A."/>
            <person name="Yang D."/>
            <person name="Bader C.D."/>
            <person name="Teijaro C.N."/>
            <person name="Fluegel L."/>
            <person name="Davis C.M."/>
            <person name="Simpson J.R."/>
            <person name="Lauterbach L."/>
            <person name="Steele A.D."/>
            <person name="Gui C."/>
            <person name="Meng S."/>
            <person name="Li G."/>
            <person name="Viehrig K."/>
            <person name="Ye F."/>
            <person name="Su P."/>
            <person name="Kiefer A.F."/>
            <person name="Nichols A."/>
            <person name="Cepeda A.J."/>
            <person name="Yan W."/>
            <person name="Fan B."/>
            <person name="Jiang Y."/>
            <person name="Adhikari A."/>
            <person name="Zheng C.-J."/>
            <person name="Schuster L."/>
            <person name="Cowan T.M."/>
            <person name="Smanski M.J."/>
            <person name="Chevrette M.G."/>
            <person name="De Carvalho L.P.S."/>
            <person name="Shen B."/>
        </authorList>
    </citation>
    <scope>NUCLEOTIDE SEQUENCE [LARGE SCALE GENOMIC DNA]</scope>
    <source>
        <strain evidence="1 2">NPDC058584</strain>
    </source>
</reference>
<name>A0ABW6DXB9_9ACTN</name>
<dbReference type="EMBL" id="JBHXPM010000008">
    <property type="protein sequence ID" value="MFD3956579.1"/>
    <property type="molecule type" value="Genomic_DNA"/>
</dbReference>
<protein>
    <submittedName>
        <fullName evidence="1">Uncharacterized protein</fullName>
    </submittedName>
</protein>
<gene>
    <name evidence="1" type="ORF">ACFWR3_10885</name>
</gene>
<dbReference type="Proteomes" id="UP001598300">
    <property type="component" value="Unassembled WGS sequence"/>
</dbReference>
<evidence type="ECO:0000313" key="2">
    <source>
        <dbReference type="Proteomes" id="UP001598300"/>
    </source>
</evidence>
<dbReference type="RefSeq" id="WP_141760815.1">
    <property type="nucleotide sequence ID" value="NZ_JBHXNM010000021.1"/>
</dbReference>
<evidence type="ECO:0000313" key="1">
    <source>
        <dbReference type="EMBL" id="MFD3956579.1"/>
    </source>
</evidence>
<proteinExistence type="predicted"/>
<sequence length="89" mass="9556">MVERNGGVTRWPALDQAVLALYVYGADRATAHDRLQEVLAHLHAMPGSAPLVSRTYTIAGAQFTPDPLTDGPRWYASVGVAVRPEKGIG</sequence>
<comment type="caution">
    <text evidence="1">The sequence shown here is derived from an EMBL/GenBank/DDBJ whole genome shotgun (WGS) entry which is preliminary data.</text>
</comment>
<keyword evidence="2" id="KW-1185">Reference proteome</keyword>
<organism evidence="1 2">
    <name type="scientific">Streptomyces bacillaris</name>
    <dbReference type="NCBI Taxonomy" id="68179"/>
    <lineage>
        <taxon>Bacteria</taxon>
        <taxon>Bacillati</taxon>
        <taxon>Actinomycetota</taxon>
        <taxon>Actinomycetes</taxon>
        <taxon>Kitasatosporales</taxon>
        <taxon>Streptomycetaceae</taxon>
        <taxon>Streptomyces</taxon>
    </lineage>
</organism>
<accession>A0ABW6DXB9</accession>